<evidence type="ECO:0000259" key="9">
    <source>
        <dbReference type="PROSITE" id="PS51192"/>
    </source>
</evidence>
<feature type="domain" description="Helicase ATP-binding" evidence="9">
    <location>
        <begin position="95"/>
        <end position="276"/>
    </location>
</feature>
<dbReference type="SMART" id="SM00184">
    <property type="entry name" value="RING"/>
    <property type="match status" value="1"/>
</dbReference>
<reference evidence="12" key="2">
    <citation type="submission" date="2015-01" db="EMBL/GenBank/DDBJ databases">
        <title>Evolutionary Origins and Diversification of the Mycorrhizal Mutualists.</title>
        <authorList>
            <consortium name="DOE Joint Genome Institute"/>
            <consortium name="Mycorrhizal Genomics Consortium"/>
            <person name="Kohler A."/>
            <person name="Kuo A."/>
            <person name="Nagy L.G."/>
            <person name="Floudas D."/>
            <person name="Copeland A."/>
            <person name="Barry K.W."/>
            <person name="Cichocki N."/>
            <person name="Veneault-Fourrey C."/>
            <person name="LaButti K."/>
            <person name="Lindquist E.A."/>
            <person name="Lipzen A."/>
            <person name="Lundell T."/>
            <person name="Morin E."/>
            <person name="Murat C."/>
            <person name="Riley R."/>
            <person name="Ohm R."/>
            <person name="Sun H."/>
            <person name="Tunlid A."/>
            <person name="Henrissat B."/>
            <person name="Grigoriev I.V."/>
            <person name="Hibbett D.S."/>
            <person name="Martin F."/>
        </authorList>
    </citation>
    <scope>NUCLEOTIDE SEQUENCE [LARGE SCALE GENOMIC DNA]</scope>
    <source>
        <strain evidence="12">F 1598</strain>
    </source>
</reference>
<gene>
    <name evidence="11" type="ORF">PILCRDRAFT_60375</name>
</gene>
<feature type="compositionally biased region" description="Basic residues" evidence="7">
    <location>
        <begin position="556"/>
        <end position="570"/>
    </location>
</feature>
<dbReference type="Pfam" id="PF00176">
    <property type="entry name" value="SNF2-rel_dom"/>
    <property type="match status" value="1"/>
</dbReference>
<dbReference type="Gene3D" id="3.30.40.10">
    <property type="entry name" value="Zinc/RING finger domain, C3HC4 (zinc finger)"/>
    <property type="match status" value="1"/>
</dbReference>
<evidence type="ECO:0000313" key="12">
    <source>
        <dbReference type="Proteomes" id="UP000054166"/>
    </source>
</evidence>
<comment type="similarity">
    <text evidence="1">Belongs to the SNF2/RAD54 helicase family.</text>
</comment>
<dbReference type="FunCoup" id="A0A0C3CJI2">
    <property type="interactions" value="360"/>
</dbReference>
<organism evidence="11 12">
    <name type="scientific">Piloderma croceum (strain F 1598)</name>
    <dbReference type="NCBI Taxonomy" id="765440"/>
    <lineage>
        <taxon>Eukaryota</taxon>
        <taxon>Fungi</taxon>
        <taxon>Dikarya</taxon>
        <taxon>Basidiomycota</taxon>
        <taxon>Agaricomycotina</taxon>
        <taxon>Agaricomycetes</taxon>
        <taxon>Agaricomycetidae</taxon>
        <taxon>Atheliales</taxon>
        <taxon>Atheliaceae</taxon>
        <taxon>Piloderma</taxon>
    </lineage>
</organism>
<sequence length="918" mass="103633">MERLRISPKILVNRSGFNLNYDNESPLRRIDMGGPDQHIRMAEFVSNSIDNLSHGLTVKSAMEKLKLRDMKDLLPGLEVRLMAHQIIGVQWMLEQELRSPYKGGILADDMGLGKTVQMIATMAMNMPDLEAAHRSTLIVVPAALLQQWKDEIETKSNGIFTVHIHHGPHKLKSMAAIQTTDVVITTYQTLNSDFIIPSDVESDEEKEWLIDNGGLLARAKWFRVVLDEAQFIRNRNTRSSRSVAYLRATHRWMLTGTPVTNTLADIYGLIRFGHFRPWNDWNDFDGYIAKMQREDAPLAGMRAQGILKPLMLRRTKGSKLEGKPILQLPPKNIDLVTLAFSAEERDVYNSFEARSKIRLNKFIRERTLLKNHAVVLVMILRLRQLCCHPNLILSRADEFENPTDLMGDDKDKEIARAQKIMGAPWVARVRGNSRRCIVFMTRALAIETFDFADEAEEPEASCPVCKDLFYNDRGRVLACGHEICFDCSLELRNSEIEHDGQFGDEYDMKAEKEYETAAAKGLRPCPTCKKMNDLSGAKMFKSSAFEPSDEELTKAAKAKRKRRSTVKHNKLSSDDDVDMDTPPPKTFTGSKLDLDDSSDEEMPDVADLFADREGKKKVKKEIKPSSFYEASAAIEDDDIIDLTMDDISVQLPPTPSRSFANAKRMPHIHSDSDVEVLEALSPTKSSPSKSPKKRGRENLGTGNMPSDAVFATWRKGDDDMEPSTKMLALVDLLNQWDSTGDKTICYSQWTSMLDLVEKLFSRYGIRSLRYDGSMDRYARETTLSTFKKIGGPKVILISTRCGGVGLNLVSANRIINLDLSWNYASESQAYDRVHRLGQAKDVFVKRLVVSNTIEERMLELQEVKVGLSEAALGEGTGAKLHKLSVKQIKSVSVRLNIKSILWGQHISYLAVRHGVKER</sequence>
<dbReference type="EMBL" id="KN832974">
    <property type="protein sequence ID" value="KIM89897.1"/>
    <property type="molecule type" value="Genomic_DNA"/>
</dbReference>
<keyword evidence="3" id="KW-0378">Hydrolase</keyword>
<evidence type="ECO:0000259" key="10">
    <source>
        <dbReference type="PROSITE" id="PS51194"/>
    </source>
</evidence>
<evidence type="ECO:0000256" key="4">
    <source>
        <dbReference type="ARBA" id="ARBA00022806"/>
    </source>
</evidence>
<dbReference type="InterPro" id="IPR050628">
    <property type="entry name" value="SNF2_RAD54_helicase_TF"/>
</dbReference>
<dbReference type="InParanoid" id="A0A0C3CJI2"/>
<keyword evidence="4" id="KW-0347">Helicase</keyword>
<dbReference type="Proteomes" id="UP000054166">
    <property type="component" value="Unassembled WGS sequence"/>
</dbReference>
<evidence type="ECO:0000256" key="3">
    <source>
        <dbReference type="ARBA" id="ARBA00022801"/>
    </source>
</evidence>
<dbReference type="PROSITE" id="PS51194">
    <property type="entry name" value="HELICASE_CTER"/>
    <property type="match status" value="1"/>
</dbReference>
<feature type="region of interest" description="Disordered" evidence="7">
    <location>
        <begin position="551"/>
        <end position="601"/>
    </location>
</feature>
<keyword evidence="6" id="KW-0863">Zinc-finger</keyword>
<evidence type="ECO:0000256" key="1">
    <source>
        <dbReference type="ARBA" id="ARBA00007025"/>
    </source>
</evidence>
<dbReference type="SMART" id="SM00490">
    <property type="entry name" value="HELICc"/>
    <property type="match status" value="1"/>
</dbReference>
<dbReference type="GO" id="GO:0005524">
    <property type="term" value="F:ATP binding"/>
    <property type="evidence" value="ECO:0007669"/>
    <property type="project" value="UniProtKB-KW"/>
</dbReference>
<dbReference type="SUPFAM" id="SSF57850">
    <property type="entry name" value="RING/U-box"/>
    <property type="match status" value="1"/>
</dbReference>
<dbReference type="GO" id="GO:0005737">
    <property type="term" value="C:cytoplasm"/>
    <property type="evidence" value="ECO:0007669"/>
    <property type="project" value="TreeGrafter"/>
</dbReference>
<dbReference type="Gene3D" id="3.40.50.10810">
    <property type="entry name" value="Tandem AAA-ATPase domain"/>
    <property type="match status" value="1"/>
</dbReference>
<dbReference type="GO" id="GO:0016787">
    <property type="term" value="F:hydrolase activity"/>
    <property type="evidence" value="ECO:0007669"/>
    <property type="project" value="UniProtKB-KW"/>
</dbReference>
<proteinExistence type="inferred from homology"/>
<dbReference type="CDD" id="cd18008">
    <property type="entry name" value="DEXDc_SHPRH-like"/>
    <property type="match status" value="1"/>
</dbReference>
<feature type="region of interest" description="Disordered" evidence="7">
    <location>
        <begin position="680"/>
        <end position="702"/>
    </location>
</feature>
<dbReference type="InterPro" id="IPR049730">
    <property type="entry name" value="SNF2/RAD54-like_C"/>
</dbReference>
<accession>A0A0C3CJI2</accession>
<keyword evidence="5" id="KW-0067">ATP-binding</keyword>
<evidence type="ECO:0000256" key="5">
    <source>
        <dbReference type="ARBA" id="ARBA00022840"/>
    </source>
</evidence>
<name>A0A0C3CJI2_PILCF</name>
<evidence type="ECO:0000256" key="2">
    <source>
        <dbReference type="ARBA" id="ARBA00022741"/>
    </source>
</evidence>
<dbReference type="PROSITE" id="PS51192">
    <property type="entry name" value="HELICASE_ATP_BIND_1"/>
    <property type="match status" value="1"/>
</dbReference>
<dbReference type="InterPro" id="IPR014001">
    <property type="entry name" value="Helicase_ATP-bd"/>
</dbReference>
<dbReference type="PANTHER" id="PTHR45626">
    <property type="entry name" value="TRANSCRIPTION TERMINATION FACTOR 2-RELATED"/>
    <property type="match status" value="1"/>
</dbReference>
<dbReference type="GO" id="GO:0005634">
    <property type="term" value="C:nucleus"/>
    <property type="evidence" value="ECO:0007669"/>
    <property type="project" value="TreeGrafter"/>
</dbReference>
<dbReference type="PROSITE" id="PS50089">
    <property type="entry name" value="ZF_RING_2"/>
    <property type="match status" value="1"/>
</dbReference>
<dbReference type="InterPro" id="IPR000330">
    <property type="entry name" value="SNF2_N"/>
</dbReference>
<evidence type="ECO:0000256" key="6">
    <source>
        <dbReference type="PROSITE-ProRule" id="PRU00175"/>
    </source>
</evidence>
<dbReference type="PANTHER" id="PTHR45626:SF16">
    <property type="entry name" value="ATP-DEPENDENT HELICASE ULS1"/>
    <property type="match status" value="1"/>
</dbReference>
<feature type="domain" description="Helicase C-terminal" evidence="10">
    <location>
        <begin position="728"/>
        <end position="884"/>
    </location>
</feature>
<dbReference type="SUPFAM" id="SSF52540">
    <property type="entry name" value="P-loop containing nucleoside triphosphate hydrolases"/>
    <property type="match status" value="2"/>
</dbReference>
<dbReference type="Gene3D" id="3.40.50.300">
    <property type="entry name" value="P-loop containing nucleotide triphosphate hydrolases"/>
    <property type="match status" value="2"/>
</dbReference>
<dbReference type="OrthoDB" id="423559at2759"/>
<dbReference type="InterPro" id="IPR001650">
    <property type="entry name" value="Helicase_C-like"/>
</dbReference>
<dbReference type="SMART" id="SM00487">
    <property type="entry name" value="DEXDc"/>
    <property type="match status" value="1"/>
</dbReference>
<dbReference type="InterPro" id="IPR027417">
    <property type="entry name" value="P-loop_NTPase"/>
</dbReference>
<dbReference type="Pfam" id="PF00271">
    <property type="entry name" value="Helicase_C"/>
    <property type="match status" value="1"/>
</dbReference>
<evidence type="ECO:0000313" key="11">
    <source>
        <dbReference type="EMBL" id="KIM89897.1"/>
    </source>
</evidence>
<dbReference type="GO" id="GO:0000724">
    <property type="term" value="P:double-strand break repair via homologous recombination"/>
    <property type="evidence" value="ECO:0007669"/>
    <property type="project" value="TreeGrafter"/>
</dbReference>
<keyword evidence="12" id="KW-1185">Reference proteome</keyword>
<evidence type="ECO:0000259" key="8">
    <source>
        <dbReference type="PROSITE" id="PS50089"/>
    </source>
</evidence>
<dbReference type="GO" id="GO:0008270">
    <property type="term" value="F:zinc ion binding"/>
    <property type="evidence" value="ECO:0007669"/>
    <property type="project" value="UniProtKB-KW"/>
</dbReference>
<dbReference type="InterPro" id="IPR038718">
    <property type="entry name" value="SNF2-like_sf"/>
</dbReference>
<dbReference type="CDD" id="cd18793">
    <property type="entry name" value="SF2_C_SNF"/>
    <property type="match status" value="1"/>
</dbReference>
<dbReference type="InterPro" id="IPR001841">
    <property type="entry name" value="Znf_RING"/>
</dbReference>
<keyword evidence="6" id="KW-0862">Zinc</keyword>
<feature type="domain" description="RING-type" evidence="8">
    <location>
        <begin position="462"/>
        <end position="529"/>
    </location>
</feature>
<dbReference type="STRING" id="765440.A0A0C3CJI2"/>
<dbReference type="HOGENOM" id="CLU_000315_2_8_1"/>
<evidence type="ECO:0000256" key="7">
    <source>
        <dbReference type="SAM" id="MobiDB-lite"/>
    </source>
</evidence>
<reference evidence="11 12" key="1">
    <citation type="submission" date="2014-04" db="EMBL/GenBank/DDBJ databases">
        <authorList>
            <consortium name="DOE Joint Genome Institute"/>
            <person name="Kuo A."/>
            <person name="Tarkka M."/>
            <person name="Buscot F."/>
            <person name="Kohler A."/>
            <person name="Nagy L.G."/>
            <person name="Floudas D."/>
            <person name="Copeland A."/>
            <person name="Barry K.W."/>
            <person name="Cichocki N."/>
            <person name="Veneault-Fourrey C."/>
            <person name="LaButti K."/>
            <person name="Lindquist E.A."/>
            <person name="Lipzen A."/>
            <person name="Lundell T."/>
            <person name="Morin E."/>
            <person name="Murat C."/>
            <person name="Sun H."/>
            <person name="Tunlid A."/>
            <person name="Henrissat B."/>
            <person name="Grigoriev I.V."/>
            <person name="Hibbett D.S."/>
            <person name="Martin F."/>
            <person name="Nordberg H.P."/>
            <person name="Cantor M.N."/>
            <person name="Hua S.X."/>
        </authorList>
    </citation>
    <scope>NUCLEOTIDE SEQUENCE [LARGE SCALE GENOMIC DNA]</scope>
    <source>
        <strain evidence="11 12">F 1598</strain>
    </source>
</reference>
<protein>
    <submittedName>
        <fullName evidence="11">Uncharacterized protein</fullName>
    </submittedName>
</protein>
<keyword evidence="6" id="KW-0479">Metal-binding</keyword>
<dbReference type="AlphaFoldDB" id="A0A0C3CJI2"/>
<dbReference type="InterPro" id="IPR013083">
    <property type="entry name" value="Znf_RING/FYVE/PHD"/>
</dbReference>
<keyword evidence="2" id="KW-0547">Nucleotide-binding</keyword>
<dbReference type="GO" id="GO:0004386">
    <property type="term" value="F:helicase activity"/>
    <property type="evidence" value="ECO:0007669"/>
    <property type="project" value="UniProtKB-KW"/>
</dbReference>
<dbReference type="GO" id="GO:0008094">
    <property type="term" value="F:ATP-dependent activity, acting on DNA"/>
    <property type="evidence" value="ECO:0007669"/>
    <property type="project" value="TreeGrafter"/>
</dbReference>